<dbReference type="Proteomes" id="UP000199181">
    <property type="component" value="Unassembled WGS sequence"/>
</dbReference>
<dbReference type="AlphaFoldDB" id="A0A1I0JKS5"/>
<dbReference type="InterPro" id="IPR041916">
    <property type="entry name" value="Anti_sigma_zinc_sf"/>
</dbReference>
<evidence type="ECO:0000256" key="1">
    <source>
        <dbReference type="SAM" id="MobiDB-lite"/>
    </source>
</evidence>
<keyword evidence="4" id="KW-0862">Zinc</keyword>
<gene>
    <name evidence="4" type="ORF">SAMN05443639_107320</name>
</gene>
<keyword evidence="4" id="KW-0479">Metal-binding</keyword>
<feature type="region of interest" description="Disordered" evidence="1">
    <location>
        <begin position="141"/>
        <end position="162"/>
    </location>
</feature>
<accession>A0A1I0JKS5</accession>
<dbReference type="GO" id="GO:0008270">
    <property type="term" value="F:zinc ion binding"/>
    <property type="evidence" value="ECO:0007669"/>
    <property type="project" value="UniProtKB-KW"/>
</dbReference>
<keyword evidence="2" id="KW-0812">Transmembrane</keyword>
<keyword evidence="4" id="KW-0863">Zinc-finger</keyword>
<dbReference type="Pfam" id="PF13490">
    <property type="entry name" value="zf-HC2"/>
    <property type="match status" value="1"/>
</dbReference>
<dbReference type="InterPro" id="IPR027383">
    <property type="entry name" value="Znf_put"/>
</dbReference>
<evidence type="ECO:0000259" key="3">
    <source>
        <dbReference type="Pfam" id="PF13490"/>
    </source>
</evidence>
<proteinExistence type="predicted"/>
<sequence>MKPCPDYEVLLTLHASGALEPAEQAQVQAHLATCAGCQSEARQLTGVLGQVALPPPTPLEEARQEALPRQVVSRWRREQVKQAMRLRNGGALLALAAAVMLVLTVTLPGKDPSRAEPLSTAGVVTSETETLFEQWASADPLQDELDLSGGEDEAGWDELDGDADLASDDLLFLP</sequence>
<evidence type="ECO:0000313" key="4">
    <source>
        <dbReference type="EMBL" id="SEU10134.1"/>
    </source>
</evidence>
<organism evidence="4 5">
    <name type="scientific">Stigmatella erecta</name>
    <dbReference type="NCBI Taxonomy" id="83460"/>
    <lineage>
        <taxon>Bacteria</taxon>
        <taxon>Pseudomonadati</taxon>
        <taxon>Myxococcota</taxon>
        <taxon>Myxococcia</taxon>
        <taxon>Myxococcales</taxon>
        <taxon>Cystobacterineae</taxon>
        <taxon>Archangiaceae</taxon>
        <taxon>Stigmatella</taxon>
    </lineage>
</organism>
<evidence type="ECO:0000256" key="2">
    <source>
        <dbReference type="SAM" id="Phobius"/>
    </source>
</evidence>
<keyword evidence="2" id="KW-0472">Membrane</keyword>
<dbReference type="Gene3D" id="1.10.10.1320">
    <property type="entry name" value="Anti-sigma factor, zinc-finger domain"/>
    <property type="match status" value="1"/>
</dbReference>
<keyword evidence="2" id="KW-1133">Transmembrane helix</keyword>
<feature type="domain" description="Putative zinc-finger" evidence="3">
    <location>
        <begin position="4"/>
        <end position="38"/>
    </location>
</feature>
<name>A0A1I0JKS5_9BACT</name>
<keyword evidence="5" id="KW-1185">Reference proteome</keyword>
<dbReference type="EMBL" id="FOIJ01000007">
    <property type="protein sequence ID" value="SEU10134.1"/>
    <property type="molecule type" value="Genomic_DNA"/>
</dbReference>
<protein>
    <submittedName>
        <fullName evidence="4">Putative zinc-finger</fullName>
    </submittedName>
</protein>
<reference evidence="5" key="1">
    <citation type="submission" date="2016-10" db="EMBL/GenBank/DDBJ databases">
        <authorList>
            <person name="Varghese N."/>
            <person name="Submissions S."/>
        </authorList>
    </citation>
    <scope>NUCLEOTIDE SEQUENCE [LARGE SCALE GENOMIC DNA]</scope>
    <source>
        <strain evidence="5">DSM 16858</strain>
    </source>
</reference>
<evidence type="ECO:0000313" key="5">
    <source>
        <dbReference type="Proteomes" id="UP000199181"/>
    </source>
</evidence>
<dbReference type="RefSeq" id="WP_093521330.1">
    <property type="nucleotide sequence ID" value="NZ_FOIJ01000007.1"/>
</dbReference>
<feature type="transmembrane region" description="Helical" evidence="2">
    <location>
        <begin position="86"/>
        <end position="107"/>
    </location>
</feature>